<keyword evidence="3" id="KW-1185">Reference proteome</keyword>
<organism evidence="2 3">
    <name type="scientific">Catellatospora bangladeshensis</name>
    <dbReference type="NCBI Taxonomy" id="310355"/>
    <lineage>
        <taxon>Bacteria</taxon>
        <taxon>Bacillati</taxon>
        <taxon>Actinomycetota</taxon>
        <taxon>Actinomycetes</taxon>
        <taxon>Micromonosporales</taxon>
        <taxon>Micromonosporaceae</taxon>
        <taxon>Catellatospora</taxon>
    </lineage>
</organism>
<name>A0A8J3JHW5_9ACTN</name>
<gene>
    <name evidence="2" type="ORF">Cba03nite_42680</name>
</gene>
<dbReference type="SUPFAM" id="SSF53448">
    <property type="entry name" value="Nucleotide-diphospho-sugar transferases"/>
    <property type="match status" value="1"/>
</dbReference>
<dbReference type="EMBL" id="BONF01000025">
    <property type="protein sequence ID" value="GIF82919.1"/>
    <property type="molecule type" value="Genomic_DNA"/>
</dbReference>
<keyword evidence="2" id="KW-0808">Transferase</keyword>
<dbReference type="Pfam" id="PF00535">
    <property type="entry name" value="Glycos_transf_2"/>
    <property type="match status" value="1"/>
</dbReference>
<reference evidence="2 3" key="1">
    <citation type="submission" date="2021-01" db="EMBL/GenBank/DDBJ databases">
        <title>Whole genome shotgun sequence of Catellatospora bangladeshensis NBRC 107357.</title>
        <authorList>
            <person name="Komaki H."/>
            <person name="Tamura T."/>
        </authorList>
    </citation>
    <scope>NUCLEOTIDE SEQUENCE [LARGE SCALE GENOMIC DNA]</scope>
    <source>
        <strain evidence="2 3">NBRC 107357</strain>
    </source>
</reference>
<dbReference type="Gene3D" id="3.90.550.10">
    <property type="entry name" value="Spore Coat Polysaccharide Biosynthesis Protein SpsA, Chain A"/>
    <property type="match status" value="1"/>
</dbReference>
<sequence length="371" mass="40691">MNTVHPHLVRPVSGGGLPWSPPGGGVSIVIPTVGRPSLDALLRILAREVGDGAPVELVIVRDRPVEVTVPPALRARTRVLAGRGAGPAAARNVGWRNARHPWVAFLDDDVLPRPGWLRALLHDLTAPDLIGGVLGRIEVPLPHDRRPTDWERCTAGLETGRWITADMAYRRDALAAAGGFDERFPRAYREDAELAFRVRAAGWQLRHGMRRVRHPVRPEDRWVSVRTQRGNADDALLRRLYGPRWRQLLEVPRGRRTRHTAITALGVLAVACGAVTALTRRPAIRRAAAATCAASTLGWAAGTGEFALARIRPGPPQAAERLTMIATSVLIPPVATYHWLRGWFAARGARMVTGARRAAHRDSSERPDQRV</sequence>
<comment type="caution">
    <text evidence="2">The sequence shown here is derived from an EMBL/GenBank/DDBJ whole genome shotgun (WGS) entry which is preliminary data.</text>
</comment>
<dbReference type="AlphaFoldDB" id="A0A8J3JHW5"/>
<dbReference type="PANTHER" id="PTHR43685">
    <property type="entry name" value="GLYCOSYLTRANSFERASE"/>
    <property type="match status" value="1"/>
</dbReference>
<dbReference type="InterPro" id="IPR001173">
    <property type="entry name" value="Glyco_trans_2-like"/>
</dbReference>
<dbReference type="InterPro" id="IPR029044">
    <property type="entry name" value="Nucleotide-diphossugar_trans"/>
</dbReference>
<dbReference type="GO" id="GO:0016740">
    <property type="term" value="F:transferase activity"/>
    <property type="evidence" value="ECO:0007669"/>
    <property type="project" value="UniProtKB-KW"/>
</dbReference>
<dbReference type="PANTHER" id="PTHR43685:SF3">
    <property type="entry name" value="SLR2126 PROTEIN"/>
    <property type="match status" value="1"/>
</dbReference>
<evidence type="ECO:0000259" key="1">
    <source>
        <dbReference type="Pfam" id="PF00535"/>
    </source>
</evidence>
<accession>A0A8J3JHW5</accession>
<dbReference type="InterPro" id="IPR050834">
    <property type="entry name" value="Glycosyltransf_2"/>
</dbReference>
<proteinExistence type="predicted"/>
<dbReference type="Proteomes" id="UP000601223">
    <property type="component" value="Unassembled WGS sequence"/>
</dbReference>
<evidence type="ECO:0000313" key="2">
    <source>
        <dbReference type="EMBL" id="GIF82919.1"/>
    </source>
</evidence>
<feature type="domain" description="Glycosyltransferase 2-like" evidence="1">
    <location>
        <begin position="27"/>
        <end position="149"/>
    </location>
</feature>
<evidence type="ECO:0000313" key="3">
    <source>
        <dbReference type="Proteomes" id="UP000601223"/>
    </source>
</evidence>
<protein>
    <submittedName>
        <fullName evidence="2">Transferase</fullName>
    </submittedName>
</protein>